<sequence>MKKADWLKVVLCSAIVSVVVSVLVFLAIFPAVRQLPGEPKEEPKEEKGTLDLYVRAEPAKNGVKIVLHFPDIKKKNITPTTGKGIVKEGYFKEEENGMIGVYFPGTQGKRFASIAPGDFARYRGCPFIFVQNTLFREKDIAAASGLIEEMVVIRNEPLDVPGTLLIVIPKNNIYFMPDSYPYNDETRKTILLKKVGSPPE</sequence>
<proteinExistence type="predicted"/>
<keyword evidence="1" id="KW-0812">Transmembrane</keyword>
<dbReference type="EMBL" id="CP003732">
    <property type="protein sequence ID" value="AFV11729.1"/>
    <property type="molecule type" value="Genomic_DNA"/>
</dbReference>
<evidence type="ECO:0000256" key="1">
    <source>
        <dbReference type="SAM" id="Phobius"/>
    </source>
</evidence>
<dbReference type="RefSeq" id="WP_015050609.1">
    <property type="nucleotide sequence ID" value="NC_018870.1"/>
</dbReference>
<keyword evidence="1" id="KW-1133">Transmembrane helix</keyword>
<organism evidence="2 3">
    <name type="scientific">Thermacetogenium phaeum (strain ATCC BAA-254 / DSM 26808 / PB)</name>
    <dbReference type="NCBI Taxonomy" id="1089553"/>
    <lineage>
        <taxon>Bacteria</taxon>
        <taxon>Bacillati</taxon>
        <taxon>Bacillota</taxon>
        <taxon>Clostridia</taxon>
        <taxon>Thermoanaerobacterales</taxon>
        <taxon>Thermoanaerobacteraceae</taxon>
        <taxon>Thermacetogenium</taxon>
    </lineage>
</organism>
<name>K4LUM7_THEPS</name>
<reference evidence="2 3" key="1">
    <citation type="journal article" date="2012" name="BMC Genomics">
        <title>Genome-guided analysis of physiological and morphological traits of the fermentative acetate oxidizer Thermacetogenium phaeum.</title>
        <authorList>
            <person name="Oehler D."/>
            <person name="Poehlein A."/>
            <person name="Leimbach A."/>
            <person name="Muller N."/>
            <person name="Daniel R."/>
            <person name="Gottschalk G."/>
            <person name="Schink B."/>
        </authorList>
    </citation>
    <scope>NUCLEOTIDE SEQUENCE [LARGE SCALE GENOMIC DNA]</scope>
    <source>
        <strain evidence="3">ATCC BAA-254 / DSM 26808 / PB</strain>
    </source>
</reference>
<dbReference type="HOGENOM" id="CLU_1365672_0_0_9"/>
<evidence type="ECO:0000313" key="3">
    <source>
        <dbReference type="Proteomes" id="UP000000467"/>
    </source>
</evidence>
<feature type="transmembrane region" description="Helical" evidence="1">
    <location>
        <begin position="6"/>
        <end position="32"/>
    </location>
</feature>
<accession>K4LUM7</accession>
<keyword evidence="3" id="KW-1185">Reference proteome</keyword>
<protein>
    <submittedName>
        <fullName evidence="2">Uncharacterized protein</fullName>
    </submittedName>
</protein>
<dbReference type="Proteomes" id="UP000000467">
    <property type="component" value="Chromosome"/>
</dbReference>
<dbReference type="AlphaFoldDB" id="K4LUM7"/>
<keyword evidence="1" id="KW-0472">Membrane</keyword>
<gene>
    <name evidence="2" type="ordered locus">Tph_c15220</name>
</gene>
<evidence type="ECO:0000313" key="2">
    <source>
        <dbReference type="EMBL" id="AFV11729.1"/>
    </source>
</evidence>
<dbReference type="KEGG" id="tpz:Tph_c15220"/>